<evidence type="ECO:0000256" key="1">
    <source>
        <dbReference type="SAM" id="Phobius"/>
    </source>
</evidence>
<accession>A0A835XYU5</accession>
<gene>
    <name evidence="2" type="ORF">HYH03_008902</name>
</gene>
<reference evidence="2" key="1">
    <citation type="journal article" date="2020" name="bioRxiv">
        <title>Comparative genomics of Chlamydomonas.</title>
        <authorList>
            <person name="Craig R.J."/>
            <person name="Hasan A.R."/>
            <person name="Ness R.W."/>
            <person name="Keightley P.D."/>
        </authorList>
    </citation>
    <scope>NUCLEOTIDE SEQUENCE</scope>
    <source>
        <strain evidence="2">CCAP 11/70</strain>
    </source>
</reference>
<dbReference type="AlphaFoldDB" id="A0A835XYU5"/>
<name>A0A835XYU5_9CHLO</name>
<keyword evidence="1" id="KW-0812">Transmembrane</keyword>
<comment type="caution">
    <text evidence="2">The sequence shown here is derived from an EMBL/GenBank/DDBJ whole genome shotgun (WGS) entry which is preliminary data.</text>
</comment>
<protein>
    <submittedName>
        <fullName evidence="2">Uncharacterized protein</fullName>
    </submittedName>
</protein>
<feature type="transmembrane region" description="Helical" evidence="1">
    <location>
        <begin position="47"/>
        <end position="65"/>
    </location>
</feature>
<keyword evidence="3" id="KW-1185">Reference proteome</keyword>
<dbReference type="EMBL" id="JAEHOE010000042">
    <property type="protein sequence ID" value="KAG2492736.1"/>
    <property type="molecule type" value="Genomic_DNA"/>
</dbReference>
<proteinExistence type="predicted"/>
<organism evidence="2 3">
    <name type="scientific">Edaphochlamys debaryana</name>
    <dbReference type="NCBI Taxonomy" id="47281"/>
    <lineage>
        <taxon>Eukaryota</taxon>
        <taxon>Viridiplantae</taxon>
        <taxon>Chlorophyta</taxon>
        <taxon>core chlorophytes</taxon>
        <taxon>Chlorophyceae</taxon>
        <taxon>CS clade</taxon>
        <taxon>Chlamydomonadales</taxon>
        <taxon>Chlamydomonadales incertae sedis</taxon>
        <taxon>Edaphochlamys</taxon>
    </lineage>
</organism>
<keyword evidence="1" id="KW-0472">Membrane</keyword>
<keyword evidence="1" id="KW-1133">Transmembrane helix</keyword>
<evidence type="ECO:0000313" key="3">
    <source>
        <dbReference type="Proteomes" id="UP000612055"/>
    </source>
</evidence>
<feature type="transmembrane region" description="Helical" evidence="1">
    <location>
        <begin position="15"/>
        <end position="35"/>
    </location>
</feature>
<sequence>MAPLLSDENVIKGNWVATMGLAIPAMVAPVQWHKAFFAKDQPNNPDLSRLFALGMMSTCTSGLIAGASDDPKTKKRYLKQAGVAWLAAAALVGDNVRRGVQRKETCTAAAAGSAALGAFLLARGFKKD</sequence>
<evidence type="ECO:0000313" key="2">
    <source>
        <dbReference type="EMBL" id="KAG2492736.1"/>
    </source>
</evidence>
<dbReference type="Proteomes" id="UP000612055">
    <property type="component" value="Unassembled WGS sequence"/>
</dbReference>